<comment type="caution">
    <text evidence="3">The sequence shown here is derived from an EMBL/GenBank/DDBJ whole genome shotgun (WGS) entry which is preliminary data.</text>
</comment>
<dbReference type="SUPFAM" id="SSF53448">
    <property type="entry name" value="Nucleotide-diphospho-sugar transferases"/>
    <property type="match status" value="1"/>
</dbReference>
<organism evidence="3 4">
    <name type="scientific">Deinococcus yavapaiensis KR-236</name>
    <dbReference type="NCBI Taxonomy" id="694435"/>
    <lineage>
        <taxon>Bacteria</taxon>
        <taxon>Thermotogati</taxon>
        <taxon>Deinococcota</taxon>
        <taxon>Deinococci</taxon>
        <taxon>Deinococcales</taxon>
        <taxon>Deinococcaceae</taxon>
        <taxon>Deinococcus</taxon>
    </lineage>
</organism>
<keyword evidence="1 3" id="KW-0808">Transferase</keyword>
<evidence type="ECO:0000313" key="3">
    <source>
        <dbReference type="EMBL" id="PYE48407.1"/>
    </source>
</evidence>
<protein>
    <submittedName>
        <fullName evidence="3">MobA-like NTP transferase protein</fullName>
    </submittedName>
</protein>
<dbReference type="AlphaFoldDB" id="A0A318S378"/>
<dbReference type="PANTHER" id="PTHR19136">
    <property type="entry name" value="MOLYBDENUM COFACTOR GUANYLYLTRANSFERASE"/>
    <property type="match status" value="1"/>
</dbReference>
<dbReference type="PANTHER" id="PTHR19136:SF81">
    <property type="entry name" value="MOLYBDENUM COFACTOR GUANYLYLTRANSFERASE"/>
    <property type="match status" value="1"/>
</dbReference>
<dbReference type="GO" id="GO:0016779">
    <property type="term" value="F:nucleotidyltransferase activity"/>
    <property type="evidence" value="ECO:0007669"/>
    <property type="project" value="UniProtKB-ARBA"/>
</dbReference>
<reference evidence="3 4" key="1">
    <citation type="submission" date="2018-06" db="EMBL/GenBank/DDBJ databases">
        <title>Genomic Encyclopedia of Type Strains, Phase IV (KMG-IV): sequencing the most valuable type-strain genomes for metagenomic binning, comparative biology and taxonomic classification.</title>
        <authorList>
            <person name="Goeker M."/>
        </authorList>
    </citation>
    <scope>NUCLEOTIDE SEQUENCE [LARGE SCALE GENOMIC DNA]</scope>
    <source>
        <strain evidence="3 4">DSM 18048</strain>
    </source>
</reference>
<dbReference type="InterPro" id="IPR029044">
    <property type="entry name" value="Nucleotide-diphossugar_trans"/>
</dbReference>
<gene>
    <name evidence="3" type="ORF">DES52_12926</name>
</gene>
<keyword evidence="4" id="KW-1185">Reference proteome</keyword>
<dbReference type="RefSeq" id="WP_110888920.1">
    <property type="nucleotide sequence ID" value="NZ_QJSX01000029.1"/>
</dbReference>
<dbReference type="OrthoDB" id="159246at2"/>
<accession>A0A318S378</accession>
<evidence type="ECO:0000259" key="2">
    <source>
        <dbReference type="Pfam" id="PF12804"/>
    </source>
</evidence>
<dbReference type="Gene3D" id="3.90.550.10">
    <property type="entry name" value="Spore Coat Polysaccharide Biosynthesis Protein SpsA, Chain A"/>
    <property type="match status" value="1"/>
</dbReference>
<sequence length="249" mass="26717">MAQSWNAVVLGGGDPLDPLAQAHGVPVKALLDLGGEPMGRIVLRTLRESGRVSRVAYVGPLHGDMTEFVDLNLPDSGTLLGNLEAGVRALGEQAMVLVVTGDVPLMTPQMLRDVLDGAPSASLVYPVVPKDACEAAFPGVKRTYARLKDGTFTGGNVFLLDPKLIEAFLPKLRQLLALRKKPFALARLIGVDVLFRLLIGTLSIAQLESRVSKILGVPARALVTRHAAIGTDVDKEEDVTLARRYLQTR</sequence>
<dbReference type="Pfam" id="PF12804">
    <property type="entry name" value="NTP_transf_3"/>
    <property type="match status" value="1"/>
</dbReference>
<evidence type="ECO:0000313" key="4">
    <source>
        <dbReference type="Proteomes" id="UP000248326"/>
    </source>
</evidence>
<feature type="domain" description="MobA-like NTP transferase" evidence="2">
    <location>
        <begin position="27"/>
        <end position="136"/>
    </location>
</feature>
<name>A0A318S378_9DEIO</name>
<dbReference type="Proteomes" id="UP000248326">
    <property type="component" value="Unassembled WGS sequence"/>
</dbReference>
<dbReference type="InterPro" id="IPR025877">
    <property type="entry name" value="MobA-like_NTP_Trfase"/>
</dbReference>
<evidence type="ECO:0000256" key="1">
    <source>
        <dbReference type="ARBA" id="ARBA00022679"/>
    </source>
</evidence>
<proteinExistence type="predicted"/>
<dbReference type="EMBL" id="QJSX01000029">
    <property type="protein sequence ID" value="PYE48407.1"/>
    <property type="molecule type" value="Genomic_DNA"/>
</dbReference>